<dbReference type="Pfam" id="PF00128">
    <property type="entry name" value="Alpha-amylase"/>
    <property type="match status" value="1"/>
</dbReference>
<dbReference type="Proteomes" id="UP000221538">
    <property type="component" value="Unassembled WGS sequence"/>
</dbReference>
<reference evidence="2 3" key="1">
    <citation type="journal article" date="2013" name="Biodegradation">
        <title>Occurrence of 4-tert-butylphenol (4-t-BP) biodegradation in an aquatic sample caused by the presence of Spirodela polyrrhiza and isolation of a 4-t-BP-utilizing bacterium.</title>
        <authorList>
            <person name="Ogata Y."/>
            <person name="Toyama T."/>
            <person name="Yu N."/>
            <person name="Wang X."/>
            <person name="Sei K."/>
            <person name="Ike M."/>
        </authorList>
    </citation>
    <scope>NUCLEOTIDE SEQUENCE [LARGE SCALE GENOMIC DNA]</scope>
    <source>
        <strain evidence="2 3">OMI</strain>
    </source>
</reference>
<dbReference type="GO" id="GO:0047470">
    <property type="term" value="F:(1,4)-alpha-D-glucan 1-alpha-D-glucosylmutase activity"/>
    <property type="evidence" value="ECO:0007669"/>
    <property type="project" value="UniProtKB-EC"/>
</dbReference>
<feature type="domain" description="Glycosyl hydrolase family 13 catalytic" evidence="1">
    <location>
        <begin position="17"/>
        <end position="690"/>
    </location>
</feature>
<dbReference type="EMBL" id="BEWI01000032">
    <property type="protein sequence ID" value="GAY24299.1"/>
    <property type="molecule type" value="Genomic_DNA"/>
</dbReference>
<dbReference type="GO" id="GO:0005992">
    <property type="term" value="P:trehalose biosynthetic process"/>
    <property type="evidence" value="ECO:0007669"/>
    <property type="project" value="TreeGrafter"/>
</dbReference>
<dbReference type="Gene3D" id="3.30.1590.10">
    <property type="entry name" value="Maltooligosyl trehalose synthase, domain 2"/>
    <property type="match status" value="1"/>
</dbReference>
<organism evidence="2 3">
    <name type="scientific">Sphingobium fuliginis (strain ATCC 27551)</name>
    <dbReference type="NCBI Taxonomy" id="336203"/>
    <lineage>
        <taxon>Bacteria</taxon>
        <taxon>Pseudomonadati</taxon>
        <taxon>Pseudomonadota</taxon>
        <taxon>Alphaproteobacteria</taxon>
        <taxon>Sphingomonadales</taxon>
        <taxon>Sphingomonadaceae</taxon>
        <taxon>Sphingobium</taxon>
    </lineage>
</organism>
<dbReference type="CDD" id="cd11336">
    <property type="entry name" value="AmyAc_MTSase"/>
    <property type="match status" value="1"/>
</dbReference>
<reference evidence="2 3" key="2">
    <citation type="journal article" date="2013" name="Environ. Sci. Technol.">
        <title>The 4-tert-butylphenol-utilizing bacterium Sphingobium fuliginis OMI can degrade bisphenols via phenolic ring hydroxylation and meta-cleavage pathway.</title>
        <authorList>
            <person name="Ogata Y."/>
            <person name="Goda S."/>
            <person name="Toyama T."/>
            <person name="Sei K."/>
            <person name="Ike M."/>
        </authorList>
    </citation>
    <scope>NUCLEOTIDE SEQUENCE [LARGE SCALE GENOMIC DNA]</scope>
    <source>
        <strain evidence="2 3">OMI</strain>
    </source>
</reference>
<evidence type="ECO:0000259" key="1">
    <source>
        <dbReference type="SMART" id="SM00642"/>
    </source>
</evidence>
<sequence length="805" mass="89240">MIPRATYRLQLTRDFPFAAAEDIVPYLAALGVSHVYASPITMARSGSTHGYDVIDPTRINPELGGESGFRSLVAALRARGMGIIIDIVPNHMGVAGGENPYWNDVLRLGPDSPYAGWFDIEWQSGPLVLPLLGATLTQAIENGNLRLSAGNDPHLLLYGDQRLPLKPGSLEQEPDELRRLLDMQHYRLVHWRAANDLLNWRRFFSINDLAGLRIEDAAIFHATHRLYFDLFGEGLIDGVRVDHVDGLSDPAAYCRSLRAAFDAIRSGPDRAYIVVEKILAADEPLSLDWGVDGTSGYDFMSDMTALLHDPSGEAPLRALWQNLDPDHGDPARVVLEARRDMLSWQFEGQLAACVAAFAALAGSARTAYAALEAVTPAMIRRAIERLLWVFPVYRTYGDGRAAPLSDATVRERAWNAVQPHLPPGEAEVARHILDWLGGTGPGDADCAAEAVRRFQQLSAPIAAKGVEDTAFYRYAPLLSANDVGADPERFALSPEEFHRRVQARAEVFPHAMLATATHDHKRGEDVRARLAVLSAVPRLWEEAVGRWSRMADECGADIHPADRYQLFQTLFGAWPASADQALPEDFPGRISGWLEKSLREARLRSSWEQPEAGYEADARKLLHHLLAKPEFTQDMGAFVARLLPAARADSLVQTALKFTLPGMPDIYQGSELEDLSLVDPDNRRPVDYARRLRLLDEGDVAEGGKMALIQRLLRYRKDHPDLFALGNYRPLCPAGPTAEHIFAFERRHAGVRLCCAVMIRCGRILTEQGALPPAQWWSDSRLEGEVDPLAAEMFASTPYFINLSE</sequence>
<dbReference type="InterPro" id="IPR006047">
    <property type="entry name" value="GH13_cat_dom"/>
</dbReference>
<comment type="caution">
    <text evidence="2">The sequence shown here is derived from an EMBL/GenBank/DDBJ whole genome shotgun (WGS) entry which is preliminary data.</text>
</comment>
<dbReference type="AlphaFoldDB" id="A0A292ZN37"/>
<dbReference type="GO" id="GO:0030980">
    <property type="term" value="P:alpha-glucan catabolic process"/>
    <property type="evidence" value="ECO:0007669"/>
    <property type="project" value="TreeGrafter"/>
</dbReference>
<evidence type="ECO:0000313" key="3">
    <source>
        <dbReference type="Proteomes" id="UP000221538"/>
    </source>
</evidence>
<dbReference type="PANTHER" id="PTHR10357:SF216">
    <property type="entry name" value="MALTOOLIGOSYL TREHALOSE SYNTHASE-RELATED"/>
    <property type="match status" value="1"/>
</dbReference>
<evidence type="ECO:0000313" key="2">
    <source>
        <dbReference type="EMBL" id="GAY24299.1"/>
    </source>
</evidence>
<keyword evidence="2" id="KW-0413">Isomerase</keyword>
<protein>
    <submittedName>
        <fullName evidence="2">Malto-oligosyltrehalose synthase</fullName>
        <ecNumber evidence="2">5.4.99.15</ecNumber>
    </submittedName>
</protein>
<dbReference type="RefSeq" id="WP_099186793.1">
    <property type="nucleotide sequence ID" value="NZ_BEWI01000032.1"/>
</dbReference>
<name>A0A292ZN37_SPHSA</name>
<dbReference type="SMART" id="SM00642">
    <property type="entry name" value="Aamy"/>
    <property type="match status" value="1"/>
</dbReference>
<dbReference type="Gene3D" id="3.20.20.80">
    <property type="entry name" value="Glycosidases"/>
    <property type="match status" value="3"/>
</dbReference>
<accession>A0A292ZN37</accession>
<dbReference type="InterPro" id="IPR012767">
    <property type="entry name" value="Trehalose_TreY"/>
</dbReference>
<dbReference type="SUPFAM" id="SSF51445">
    <property type="entry name" value="(Trans)glycosidases"/>
    <property type="match status" value="1"/>
</dbReference>
<dbReference type="InterPro" id="IPR017853">
    <property type="entry name" value="GH"/>
</dbReference>
<dbReference type="EC" id="5.4.99.15" evidence="2"/>
<gene>
    <name evidence="2" type="ORF">SFOMI_4879</name>
</gene>
<dbReference type="PANTHER" id="PTHR10357">
    <property type="entry name" value="ALPHA-AMYLASE FAMILY MEMBER"/>
    <property type="match status" value="1"/>
</dbReference>
<proteinExistence type="predicted"/>
<dbReference type="NCBIfam" id="TIGR02401">
    <property type="entry name" value="trehalose_TreY"/>
    <property type="match status" value="1"/>
</dbReference>